<dbReference type="PANTHER" id="PTHR42850">
    <property type="entry name" value="METALLOPHOSPHOESTERASE"/>
    <property type="match status" value="1"/>
</dbReference>
<proteinExistence type="predicted"/>
<gene>
    <name evidence="1" type="ORF">S01H1_48886</name>
</gene>
<feature type="non-terminal residue" evidence="1">
    <location>
        <position position="1"/>
    </location>
</feature>
<dbReference type="AlphaFoldDB" id="X0VHR7"/>
<dbReference type="Gene3D" id="3.60.21.10">
    <property type="match status" value="1"/>
</dbReference>
<dbReference type="SUPFAM" id="SSF56300">
    <property type="entry name" value="Metallo-dependent phosphatases"/>
    <property type="match status" value="1"/>
</dbReference>
<reference evidence="1" key="1">
    <citation type="journal article" date="2014" name="Front. Microbiol.">
        <title>High frequency of phylogenetically diverse reductive dehalogenase-homologous genes in deep subseafloor sedimentary metagenomes.</title>
        <authorList>
            <person name="Kawai M."/>
            <person name="Futagami T."/>
            <person name="Toyoda A."/>
            <person name="Takaki Y."/>
            <person name="Nishi S."/>
            <person name="Hori S."/>
            <person name="Arai W."/>
            <person name="Tsubouchi T."/>
            <person name="Morono Y."/>
            <person name="Uchiyama I."/>
            <person name="Ito T."/>
            <person name="Fujiyama A."/>
            <person name="Inagaki F."/>
            <person name="Takami H."/>
        </authorList>
    </citation>
    <scope>NUCLEOTIDE SEQUENCE</scope>
    <source>
        <strain evidence="1">Expedition CK06-06</strain>
    </source>
</reference>
<dbReference type="EMBL" id="BARS01031412">
    <property type="protein sequence ID" value="GAG17844.1"/>
    <property type="molecule type" value="Genomic_DNA"/>
</dbReference>
<protein>
    <submittedName>
        <fullName evidence="1">Uncharacterized protein</fullName>
    </submittedName>
</protein>
<dbReference type="GO" id="GO:0016791">
    <property type="term" value="F:phosphatase activity"/>
    <property type="evidence" value="ECO:0007669"/>
    <property type="project" value="TreeGrafter"/>
</dbReference>
<dbReference type="PANTHER" id="PTHR42850:SF4">
    <property type="entry name" value="ZINC-DEPENDENT ENDOPOLYPHOSPHATASE"/>
    <property type="match status" value="1"/>
</dbReference>
<dbReference type="InterPro" id="IPR050126">
    <property type="entry name" value="Ap4A_hydrolase"/>
</dbReference>
<dbReference type="GO" id="GO:0005737">
    <property type="term" value="C:cytoplasm"/>
    <property type="evidence" value="ECO:0007669"/>
    <property type="project" value="TreeGrafter"/>
</dbReference>
<feature type="non-terminal residue" evidence="1">
    <location>
        <position position="262"/>
    </location>
</feature>
<dbReference type="InterPro" id="IPR029052">
    <property type="entry name" value="Metallo-depent_PP-like"/>
</dbReference>
<comment type="caution">
    <text evidence="1">The sequence shown here is derived from an EMBL/GenBank/DDBJ whole genome shotgun (WGS) entry which is preliminary data.</text>
</comment>
<accession>X0VHR7</accession>
<name>X0VHR7_9ZZZZ</name>
<organism evidence="1">
    <name type="scientific">marine sediment metagenome</name>
    <dbReference type="NCBI Taxonomy" id="412755"/>
    <lineage>
        <taxon>unclassified sequences</taxon>
        <taxon>metagenomes</taxon>
        <taxon>ecological metagenomes</taxon>
    </lineage>
</organism>
<evidence type="ECO:0000313" key="1">
    <source>
        <dbReference type="EMBL" id="GAG17844.1"/>
    </source>
</evidence>
<sequence>GLNSPFSHIKSFYGEGNLRSDGDEERLITRLEIGEDEYPKAIAFMENLPRFFELPEAILVHGYFEPGIPLTEQKEDVLVGSKGVEYDLEEKHGHPWYETYDGSKPIIVGHRNYLCDDAEIFHPNDRVFCIDTTCYSGGNLTGLILPEFRVISVKSSKDYWREKTVQYAHLFVKEQSDEITFDILNELIAIDMTNSDVSPEVAESLPELKVLADKAEKQLDKLYYYVLGQHKEILSSLHSKYNFHNLSKSEQDIIYGTHIRNS</sequence>